<feature type="repeat" description="Pumilio" evidence="7">
    <location>
        <begin position="914"/>
        <end position="951"/>
    </location>
</feature>
<dbReference type="GO" id="GO:0003729">
    <property type="term" value="F:mRNA binding"/>
    <property type="evidence" value="ECO:0007669"/>
    <property type="project" value="TreeGrafter"/>
</dbReference>
<dbReference type="PANTHER" id="PTHR12537:SF119">
    <property type="entry name" value="PUMILIO HOMOLOG 6, CHLOROPLASTIC"/>
    <property type="match status" value="1"/>
</dbReference>
<dbReference type="OrthoDB" id="668540at2759"/>
<dbReference type="AlphaFoldDB" id="A0A2P6RZM2"/>
<dbReference type="InterPro" id="IPR001313">
    <property type="entry name" value="Pumilio_RNA-bd_rpt"/>
</dbReference>
<feature type="repeat" description="Pumilio" evidence="7">
    <location>
        <begin position="729"/>
        <end position="764"/>
    </location>
</feature>
<keyword evidence="11" id="KW-1185">Reference proteome</keyword>
<dbReference type="FunFam" id="1.25.10.10:FF:000004">
    <property type="entry name" value="Pumilio homolog 1 isoform 2"/>
    <property type="match status" value="1"/>
</dbReference>
<comment type="caution">
    <text evidence="10">The sequence shown here is derived from an EMBL/GenBank/DDBJ whole genome shotgun (WGS) entry which is preliminary data.</text>
</comment>
<feature type="repeat" description="Pumilio" evidence="7">
    <location>
        <begin position="765"/>
        <end position="800"/>
    </location>
</feature>
<dbReference type="GO" id="GO:0005737">
    <property type="term" value="C:cytoplasm"/>
    <property type="evidence" value="ECO:0007669"/>
    <property type="project" value="UniProtKB-SubCell"/>
</dbReference>
<dbReference type="EMBL" id="PDCK01000040">
    <property type="protein sequence ID" value="PRQ51875.1"/>
    <property type="molecule type" value="Genomic_DNA"/>
</dbReference>
<evidence type="ECO:0000256" key="1">
    <source>
        <dbReference type="ARBA" id="ARBA00004496"/>
    </source>
</evidence>
<dbReference type="InterPro" id="IPR012940">
    <property type="entry name" value="NABP"/>
</dbReference>
<dbReference type="PANTHER" id="PTHR12537">
    <property type="entry name" value="RNA BINDING PROTEIN PUMILIO-RELATED"/>
    <property type="match status" value="1"/>
</dbReference>
<dbReference type="SUPFAM" id="SSF48371">
    <property type="entry name" value="ARM repeat"/>
    <property type="match status" value="1"/>
</dbReference>
<feature type="repeat" description="Pumilio" evidence="7">
    <location>
        <begin position="657"/>
        <end position="692"/>
    </location>
</feature>
<reference evidence="10 11" key="1">
    <citation type="journal article" date="2018" name="Nat. Genet.">
        <title>The Rosa genome provides new insights in the design of modern roses.</title>
        <authorList>
            <person name="Bendahmane M."/>
        </authorList>
    </citation>
    <scope>NUCLEOTIDE SEQUENCE [LARGE SCALE GENOMIC DNA]</scope>
    <source>
        <strain evidence="11">cv. Old Blush</strain>
    </source>
</reference>
<evidence type="ECO:0000313" key="11">
    <source>
        <dbReference type="Proteomes" id="UP000238479"/>
    </source>
</evidence>
<comment type="subcellular location">
    <subcellularLocation>
        <location evidence="1">Cytoplasm</location>
    </subcellularLocation>
</comment>
<feature type="compositionally biased region" description="Low complexity" evidence="8">
    <location>
        <begin position="262"/>
        <end position="273"/>
    </location>
</feature>
<dbReference type="SMART" id="SM00025">
    <property type="entry name" value="Pumilio"/>
    <property type="match status" value="8"/>
</dbReference>
<dbReference type="InterPro" id="IPR033712">
    <property type="entry name" value="Pumilio_RNA-bd"/>
</dbReference>
<dbReference type="InterPro" id="IPR011989">
    <property type="entry name" value="ARM-like"/>
</dbReference>
<feature type="compositionally biased region" description="Polar residues" evidence="8">
    <location>
        <begin position="147"/>
        <end position="157"/>
    </location>
</feature>
<dbReference type="InterPro" id="IPR033133">
    <property type="entry name" value="PUM-HD"/>
</dbReference>
<organism evidence="10 11">
    <name type="scientific">Rosa chinensis</name>
    <name type="common">China rose</name>
    <dbReference type="NCBI Taxonomy" id="74649"/>
    <lineage>
        <taxon>Eukaryota</taxon>
        <taxon>Viridiplantae</taxon>
        <taxon>Streptophyta</taxon>
        <taxon>Embryophyta</taxon>
        <taxon>Tracheophyta</taxon>
        <taxon>Spermatophyta</taxon>
        <taxon>Magnoliopsida</taxon>
        <taxon>eudicotyledons</taxon>
        <taxon>Gunneridae</taxon>
        <taxon>Pentapetalae</taxon>
        <taxon>rosids</taxon>
        <taxon>fabids</taxon>
        <taxon>Rosales</taxon>
        <taxon>Rosaceae</taxon>
        <taxon>Rosoideae</taxon>
        <taxon>Rosoideae incertae sedis</taxon>
        <taxon>Rosa</taxon>
    </lineage>
</organism>
<name>A0A2P6RZM2_ROSCH</name>
<protein>
    <submittedName>
        <fullName evidence="10">Putative nucleic acid binding NABP, pumilio, RNA binding domain-containing protein</fullName>
    </submittedName>
</protein>
<feature type="region of interest" description="Disordered" evidence="8">
    <location>
        <begin position="241"/>
        <end position="287"/>
    </location>
</feature>
<evidence type="ECO:0000313" key="10">
    <source>
        <dbReference type="EMBL" id="PRQ51875.1"/>
    </source>
</evidence>
<keyword evidence="5" id="KW-0694">RNA-binding</keyword>
<dbReference type="InterPro" id="IPR016024">
    <property type="entry name" value="ARM-type_fold"/>
</dbReference>
<dbReference type="Gene3D" id="1.25.10.10">
    <property type="entry name" value="Leucine-rich Repeat Variant"/>
    <property type="match status" value="1"/>
</dbReference>
<evidence type="ECO:0000256" key="8">
    <source>
        <dbReference type="SAM" id="MobiDB-lite"/>
    </source>
</evidence>
<evidence type="ECO:0000256" key="6">
    <source>
        <dbReference type="ARBA" id="ARBA00055193"/>
    </source>
</evidence>
<gene>
    <name evidence="10" type="ORF">RchiOBHm_Chr2g0149341</name>
</gene>
<accession>A0A2P6RZM2</accession>
<sequence length="989" mass="108941">MATESLMRTVESRKSEKWHSSMDAATYGSPLKSTAAEELGFLTKGHRFQRDRAEAIPNRSGSAPPSMEGSFYAIGNLLSQQNSSMITSSTNSRNTVQNVQSEELYSDPSYLAYCFANMNLNLRPPPRHPVGSSTNWRLTSLDDSGNGSFHLSQGSLSTHKEELDDASSSKQASDNLAENSVSAMAVKNTHSLASHNKSVLDRIQEDFPRTPSPVYNQSVSSSIATDEPVDIDVHSISPNASSASIRQLQSSNSGSIDIYPETSSLTTSSPRTLHPNETGNLHEDESNIEDTGVGSNGSIGGALGLDLSPTGSRIRASNINKQHEKHSYGTGVLQHLLSTQQGLPYQLQAVQDHVVSQGMNHWQSRMDPHGYPKFSSIEVQPSLQSPGFTPPLYATTAGYMTSGNAFYPNFQPSSIYPAQYGASGYTMGSSFLPPYMAAYHSHGSFPLPFDATLGQSLNGRTAGVSTGERSPHEGDLHHLSKFYGQPGPMLQPSFLDPLSMQYYPRPLDDSYSASIQYGQLGPRGIIGGQLYQQESNVTAYAGDQKFQSPTNGSLGIPSPRKMGINGSGYYGSPSSMGGMTFPASPLGSPIPPSSPVGRTHHHGRPNESRYHQGSIRNGGLYSGWQGQRSFNNFEDSKRHSFLEELKSSNARKFELSDIAGRIAEFSVDQHGSRFIQQKLEYCSVEDKASVFKEVLPHASKLMTDVFGNYVIQKFFEYGTPEQKKELADKLSGQMFPLSLQMYGCRVIQKALEVIEVDQKTQLVHELDGHVMKCVHDQNGNHVIQKCIECIPTEKIGFIISSFRGEVAKLSTHPYGCRVIQRVLEHCSDELQGQCVVDEILGSAYVLAQNQYGNYVTQHVLEKGKPHERSQIISKLIGKVVQLSQHKYASNVIEKCLEHGDVAERELMIDEIIGQLEENDNLLPMMKDQFANYVIQKVLETSNDKQRKILLSLIRVHLDALKKYTYGKHIVVRFEQLSGEDSQNLVANET</sequence>
<dbReference type="Pfam" id="PF00806">
    <property type="entry name" value="PUF"/>
    <property type="match status" value="8"/>
</dbReference>
<feature type="compositionally biased region" description="Polar residues" evidence="8">
    <location>
        <begin position="166"/>
        <end position="177"/>
    </location>
</feature>
<dbReference type="Proteomes" id="UP000238479">
    <property type="component" value="Chromosome 2"/>
</dbReference>
<keyword evidence="4" id="KW-0810">Translation regulation</keyword>
<feature type="region of interest" description="Disordered" evidence="8">
    <location>
        <begin position="147"/>
        <end position="177"/>
    </location>
</feature>
<keyword evidence="2" id="KW-0963">Cytoplasm</keyword>
<dbReference type="OMA" id="YPSMHIN"/>
<comment type="function">
    <text evidence="6">Sequence-specific RNA-binding protein that regulates translation and mRNA stability by binding the 3'-UTR of target mRNAs. Binds the APUM-binding elements (APBEs) in the 3'-UTR mRNA sequence of CLV1, PNH, WUS and FAS2.</text>
</comment>
<dbReference type="Pfam" id="PF07990">
    <property type="entry name" value="NABP"/>
    <property type="match status" value="1"/>
</dbReference>
<dbReference type="PROSITE" id="PS50302">
    <property type="entry name" value="PUM"/>
    <property type="match status" value="8"/>
</dbReference>
<proteinExistence type="predicted"/>
<feature type="domain" description="PUM-HD" evidence="9">
    <location>
        <begin position="637"/>
        <end position="977"/>
    </location>
</feature>
<dbReference type="PROSITE" id="PS50303">
    <property type="entry name" value="PUM_HD"/>
    <property type="match status" value="1"/>
</dbReference>
<evidence type="ECO:0000256" key="4">
    <source>
        <dbReference type="ARBA" id="ARBA00022845"/>
    </source>
</evidence>
<evidence type="ECO:0000259" key="9">
    <source>
        <dbReference type="PROSITE" id="PS50303"/>
    </source>
</evidence>
<dbReference type="STRING" id="74649.A0A2P6RZM2"/>
<dbReference type="CDD" id="cd07920">
    <property type="entry name" value="Pumilio"/>
    <property type="match status" value="1"/>
</dbReference>
<feature type="region of interest" description="Disordered" evidence="8">
    <location>
        <begin position="585"/>
        <end position="617"/>
    </location>
</feature>
<feature type="repeat" description="Pumilio" evidence="7">
    <location>
        <begin position="801"/>
        <end position="837"/>
    </location>
</feature>
<feature type="repeat" description="Pumilio" evidence="7">
    <location>
        <begin position="693"/>
        <end position="728"/>
    </location>
</feature>
<evidence type="ECO:0000256" key="7">
    <source>
        <dbReference type="PROSITE-ProRule" id="PRU00317"/>
    </source>
</evidence>
<dbReference type="GO" id="GO:0006417">
    <property type="term" value="P:regulation of translation"/>
    <property type="evidence" value="ECO:0007669"/>
    <property type="project" value="UniProtKB-KW"/>
</dbReference>
<feature type="compositionally biased region" description="Polar residues" evidence="8">
    <location>
        <begin position="241"/>
        <end position="255"/>
    </location>
</feature>
<feature type="repeat" description="Pumilio" evidence="7">
    <location>
        <begin position="874"/>
        <end position="909"/>
    </location>
</feature>
<dbReference type="Gramene" id="PRQ51875">
    <property type="protein sequence ID" value="PRQ51875"/>
    <property type="gene ID" value="RchiOBHm_Chr2g0149341"/>
</dbReference>
<evidence type="ECO:0000256" key="5">
    <source>
        <dbReference type="ARBA" id="ARBA00022884"/>
    </source>
</evidence>
<evidence type="ECO:0000256" key="2">
    <source>
        <dbReference type="ARBA" id="ARBA00022490"/>
    </source>
</evidence>
<evidence type="ECO:0000256" key="3">
    <source>
        <dbReference type="ARBA" id="ARBA00022737"/>
    </source>
</evidence>
<keyword evidence="3" id="KW-0677">Repeat</keyword>
<feature type="repeat" description="Pumilio" evidence="7">
    <location>
        <begin position="838"/>
        <end position="873"/>
    </location>
</feature>